<keyword evidence="3" id="KW-1185">Reference proteome</keyword>
<name>A0A7M3U2H2_9RICK</name>
<dbReference type="InterPro" id="IPR050280">
    <property type="entry name" value="OMP_Chaperone_SurA"/>
</dbReference>
<dbReference type="SUPFAM" id="SSF54534">
    <property type="entry name" value="FKBP-like"/>
    <property type="match status" value="1"/>
</dbReference>
<dbReference type="PANTHER" id="PTHR47637">
    <property type="entry name" value="CHAPERONE SURA"/>
    <property type="match status" value="1"/>
</dbReference>
<dbReference type="RefSeq" id="WP_191111371.1">
    <property type="nucleotide sequence ID" value="NZ_CP061738.1"/>
</dbReference>
<proteinExistence type="predicted"/>
<evidence type="ECO:0000313" key="2">
    <source>
        <dbReference type="EMBL" id="QOD38607.1"/>
    </source>
</evidence>
<dbReference type="PANTHER" id="PTHR47637:SF1">
    <property type="entry name" value="CHAPERONE SURA"/>
    <property type="match status" value="1"/>
</dbReference>
<dbReference type="InterPro" id="IPR027304">
    <property type="entry name" value="Trigger_fact/SurA_dom_sf"/>
</dbReference>
<protein>
    <submittedName>
        <fullName evidence="2">SurA N-terminal domain-containing protein</fullName>
    </submittedName>
</protein>
<sequence length="382" mass="43710">MRRVLILLLIILPIKLFAVEIEIIADVNGEPISNLDIEKRINLINSLFGIQNEKELNFQILKQLIDEIIIVNEAQRLNIKLDDEELNNAVMSFLTQSFKLKDDEVDQYVKKRNIDLNILKKQIKCQLLWGKIIEARIVPFINVSDKEVNDVKGQVEKPDYLVTFQEFIIPNQKDKDVHSVAEDLVKKLRNSNSDFVSESPIRMRKATVSLNQLKGNLKGVLEGLKINDIAGPVSSNEGYSVVKVIDRVQLDHTLLESTLKLKQIVVKGPESLLGDLKEQKINCLNFDKLADNLKLPTAKEFEIKMRDLNPDLQVLFSKTSVNEIVESRENSTVRLMMLCDIKNNTADTETIKQQIYQQKIMTQSNLLLDNMRKNAAVSYQDN</sequence>
<dbReference type="Proteomes" id="UP000516514">
    <property type="component" value="Chromosome"/>
</dbReference>
<accession>A0A7M3U2H2</accession>
<reference evidence="2 3" key="1">
    <citation type="submission" date="2020-09" db="EMBL/GenBank/DDBJ databases">
        <title>An Earliest Endosymbiont, Wolbachia massiliensis sp. nov., Strain PL13 From the Bed Bug (Cimex hemipterius), Type strain of a New supergroup T.</title>
        <authorList>
            <person name="Laidoudi Y."/>
            <person name="Levasseur A."/>
            <person name="Medkour H."/>
            <person name="Maaloum M."/>
            <person name="BenKhedher M."/>
            <person name="Sambou M."/>
            <person name="Bassene H."/>
            <person name="Davoust B."/>
            <person name="Fenollar F."/>
            <person name="Raoult D."/>
            <person name="Mediannikov O."/>
        </authorList>
    </citation>
    <scope>NUCLEOTIDE SEQUENCE [LARGE SCALE GENOMIC DNA]</scope>
    <source>
        <strain evidence="2 3">PL13</strain>
    </source>
</reference>
<dbReference type="AlphaFoldDB" id="A0A7M3U2H2"/>
<evidence type="ECO:0000256" key="1">
    <source>
        <dbReference type="ARBA" id="ARBA00022729"/>
    </source>
</evidence>
<dbReference type="Gene3D" id="1.10.4030.10">
    <property type="entry name" value="Porin chaperone SurA, peptide-binding domain"/>
    <property type="match status" value="1"/>
</dbReference>
<dbReference type="Pfam" id="PF13623">
    <property type="entry name" value="SurA_N_2"/>
    <property type="match status" value="1"/>
</dbReference>
<dbReference type="SUPFAM" id="SSF109998">
    <property type="entry name" value="Triger factor/SurA peptide-binding domain-like"/>
    <property type="match status" value="1"/>
</dbReference>
<evidence type="ECO:0000313" key="3">
    <source>
        <dbReference type="Proteomes" id="UP000516514"/>
    </source>
</evidence>
<dbReference type="EMBL" id="CP061738">
    <property type="protein sequence ID" value="QOD38607.1"/>
    <property type="molecule type" value="Genomic_DNA"/>
</dbReference>
<keyword evidence="1" id="KW-0732">Signal</keyword>
<gene>
    <name evidence="2" type="ORF">ID128_01875</name>
</gene>
<dbReference type="KEGG" id="wms:ID128_01875"/>
<organism evidence="2 3">
    <name type="scientific">Candidatus Wolbachia massiliensis</name>
    <dbReference type="NCBI Taxonomy" id="1845000"/>
    <lineage>
        <taxon>Bacteria</taxon>
        <taxon>Pseudomonadati</taxon>
        <taxon>Pseudomonadota</taxon>
        <taxon>Alphaproteobacteria</taxon>
        <taxon>Rickettsiales</taxon>
        <taxon>Anaplasmataceae</taxon>
        <taxon>Wolbachieae</taxon>
        <taxon>Wolbachia</taxon>
    </lineage>
</organism>